<organism evidence="8 9">
    <name type="scientific">Cyclonatronum proteinivorum</name>
    <dbReference type="NCBI Taxonomy" id="1457365"/>
    <lineage>
        <taxon>Bacteria</taxon>
        <taxon>Pseudomonadati</taxon>
        <taxon>Balneolota</taxon>
        <taxon>Balneolia</taxon>
        <taxon>Balneolales</taxon>
        <taxon>Cyclonatronaceae</taxon>
        <taxon>Cyclonatronum</taxon>
    </lineage>
</organism>
<accession>A0A345UL71</accession>
<dbReference type="KEGG" id="cprv:CYPRO_1973"/>
<name>A0A345UL71_9BACT</name>
<gene>
    <name evidence="6" type="primary">rsmI</name>
    <name evidence="8" type="ORF">CYPRO_1973</name>
</gene>
<feature type="domain" description="Tetrapyrrole methylase" evidence="7">
    <location>
        <begin position="18"/>
        <end position="217"/>
    </location>
</feature>
<evidence type="ECO:0000256" key="2">
    <source>
        <dbReference type="ARBA" id="ARBA00022552"/>
    </source>
</evidence>
<dbReference type="FunFam" id="3.30.950.10:FF:000002">
    <property type="entry name" value="Ribosomal RNA small subunit methyltransferase I"/>
    <property type="match status" value="1"/>
</dbReference>
<dbReference type="EC" id="2.1.1.198" evidence="6"/>
<reference evidence="8 9" key="1">
    <citation type="submission" date="2018-03" db="EMBL/GenBank/DDBJ databases">
        <title>Phenotypic and genomic properties of Cyclonatronum proteinivorum gen. nov., sp. nov., a haloalkaliphilic bacteroidete from soda lakes possessing Na+-translocating rhodopsin.</title>
        <authorList>
            <person name="Toshchakov S.V."/>
            <person name="Korzhenkov A."/>
            <person name="Samarov N.I."/>
            <person name="Kublanov I.V."/>
            <person name="Muntyan M.S."/>
            <person name="Sorokin D.Y."/>
        </authorList>
    </citation>
    <scope>NUCLEOTIDE SEQUENCE [LARGE SCALE GENOMIC DNA]</scope>
    <source>
        <strain evidence="8 9">Omega</strain>
    </source>
</reference>
<dbReference type="OrthoDB" id="9809084at2"/>
<dbReference type="InterPro" id="IPR035996">
    <property type="entry name" value="4pyrrol_Methylase_sf"/>
</dbReference>
<evidence type="ECO:0000313" key="8">
    <source>
        <dbReference type="EMBL" id="AXJ01223.1"/>
    </source>
</evidence>
<proteinExistence type="inferred from homology"/>
<dbReference type="PROSITE" id="PS01296">
    <property type="entry name" value="RSMI"/>
    <property type="match status" value="1"/>
</dbReference>
<dbReference type="Proteomes" id="UP000254808">
    <property type="component" value="Chromosome"/>
</dbReference>
<dbReference type="CDD" id="cd11648">
    <property type="entry name" value="RsmI"/>
    <property type="match status" value="1"/>
</dbReference>
<dbReference type="Pfam" id="PF00590">
    <property type="entry name" value="TP_methylase"/>
    <property type="match status" value="1"/>
</dbReference>
<dbReference type="Gene3D" id="3.40.1010.10">
    <property type="entry name" value="Cobalt-precorrin-4 Transmethylase, Domain 1"/>
    <property type="match status" value="1"/>
</dbReference>
<dbReference type="SUPFAM" id="SSF53790">
    <property type="entry name" value="Tetrapyrrole methylase"/>
    <property type="match status" value="1"/>
</dbReference>
<keyword evidence="5 6" id="KW-0949">S-adenosyl-L-methionine</keyword>
<dbReference type="GO" id="GO:0070677">
    <property type="term" value="F:rRNA (cytosine-2'-O-)-methyltransferase activity"/>
    <property type="evidence" value="ECO:0007669"/>
    <property type="project" value="UniProtKB-UniRule"/>
</dbReference>
<keyword evidence="9" id="KW-1185">Reference proteome</keyword>
<dbReference type="HAMAP" id="MF_01877">
    <property type="entry name" value="16SrRNA_methyltr_I"/>
    <property type="match status" value="1"/>
</dbReference>
<dbReference type="EMBL" id="CP027806">
    <property type="protein sequence ID" value="AXJ01223.1"/>
    <property type="molecule type" value="Genomic_DNA"/>
</dbReference>
<evidence type="ECO:0000256" key="1">
    <source>
        <dbReference type="ARBA" id="ARBA00022490"/>
    </source>
</evidence>
<keyword evidence="2 6" id="KW-0698">rRNA processing</keyword>
<comment type="subcellular location">
    <subcellularLocation>
        <location evidence="6">Cytoplasm</location>
    </subcellularLocation>
</comment>
<evidence type="ECO:0000256" key="3">
    <source>
        <dbReference type="ARBA" id="ARBA00022603"/>
    </source>
</evidence>
<evidence type="ECO:0000256" key="5">
    <source>
        <dbReference type="ARBA" id="ARBA00022691"/>
    </source>
</evidence>
<protein>
    <recommendedName>
        <fullName evidence="6">Ribosomal RNA small subunit methyltransferase I</fullName>
        <ecNumber evidence="6">2.1.1.198</ecNumber>
    </recommendedName>
    <alternativeName>
        <fullName evidence="6">16S rRNA 2'-O-ribose C1402 methyltransferase</fullName>
    </alternativeName>
    <alternativeName>
        <fullName evidence="6">rRNA (cytidine-2'-O-)-methyltransferase RsmI</fullName>
    </alternativeName>
</protein>
<dbReference type="RefSeq" id="WP_114984443.1">
    <property type="nucleotide sequence ID" value="NZ_CP027806.1"/>
</dbReference>
<evidence type="ECO:0000259" key="7">
    <source>
        <dbReference type="Pfam" id="PF00590"/>
    </source>
</evidence>
<dbReference type="FunFam" id="3.40.1010.10:FF:000007">
    <property type="entry name" value="Ribosomal RNA small subunit methyltransferase I"/>
    <property type="match status" value="1"/>
</dbReference>
<evidence type="ECO:0000256" key="6">
    <source>
        <dbReference type="HAMAP-Rule" id="MF_01877"/>
    </source>
</evidence>
<dbReference type="GO" id="GO:0005737">
    <property type="term" value="C:cytoplasm"/>
    <property type="evidence" value="ECO:0007669"/>
    <property type="project" value="UniProtKB-SubCell"/>
</dbReference>
<comment type="catalytic activity">
    <reaction evidence="6">
        <text>cytidine(1402) in 16S rRNA + S-adenosyl-L-methionine = 2'-O-methylcytidine(1402) in 16S rRNA + S-adenosyl-L-homocysteine + H(+)</text>
        <dbReference type="Rhea" id="RHEA:42924"/>
        <dbReference type="Rhea" id="RHEA-COMP:10285"/>
        <dbReference type="Rhea" id="RHEA-COMP:10286"/>
        <dbReference type="ChEBI" id="CHEBI:15378"/>
        <dbReference type="ChEBI" id="CHEBI:57856"/>
        <dbReference type="ChEBI" id="CHEBI:59789"/>
        <dbReference type="ChEBI" id="CHEBI:74495"/>
        <dbReference type="ChEBI" id="CHEBI:82748"/>
        <dbReference type="EC" id="2.1.1.198"/>
    </reaction>
</comment>
<evidence type="ECO:0000313" key="9">
    <source>
        <dbReference type="Proteomes" id="UP000254808"/>
    </source>
</evidence>
<dbReference type="AlphaFoldDB" id="A0A345UL71"/>
<dbReference type="PANTHER" id="PTHR46111">
    <property type="entry name" value="RIBOSOMAL RNA SMALL SUBUNIT METHYLTRANSFERASE I"/>
    <property type="match status" value="1"/>
</dbReference>
<keyword evidence="4 6" id="KW-0808">Transferase</keyword>
<dbReference type="PIRSF" id="PIRSF005917">
    <property type="entry name" value="MTase_YraL"/>
    <property type="match status" value="1"/>
</dbReference>
<comment type="function">
    <text evidence="6">Catalyzes the 2'-O-methylation of the ribose of cytidine 1402 (C1402) in 16S rRNA.</text>
</comment>
<comment type="similarity">
    <text evidence="6">Belongs to the methyltransferase superfamily. RsmI family.</text>
</comment>
<dbReference type="InterPro" id="IPR014776">
    <property type="entry name" value="4pyrrole_Mease_sub2"/>
</dbReference>
<keyword evidence="3 6" id="KW-0489">Methyltransferase</keyword>
<dbReference type="InterPro" id="IPR014777">
    <property type="entry name" value="4pyrrole_Mease_sub1"/>
</dbReference>
<dbReference type="NCBIfam" id="TIGR00096">
    <property type="entry name" value="16S rRNA (cytidine(1402)-2'-O)-methyltransferase"/>
    <property type="match status" value="1"/>
</dbReference>
<evidence type="ECO:0000256" key="4">
    <source>
        <dbReference type="ARBA" id="ARBA00022679"/>
    </source>
</evidence>
<dbReference type="InterPro" id="IPR000878">
    <property type="entry name" value="4pyrrol_Mease"/>
</dbReference>
<dbReference type="InterPro" id="IPR018063">
    <property type="entry name" value="SAM_MeTrfase_RsmI_CS"/>
</dbReference>
<dbReference type="PANTHER" id="PTHR46111:SF1">
    <property type="entry name" value="RIBOSOMAL RNA SMALL SUBUNIT METHYLTRANSFERASE I"/>
    <property type="match status" value="1"/>
</dbReference>
<keyword evidence="1 6" id="KW-0963">Cytoplasm</keyword>
<dbReference type="Gene3D" id="3.30.950.10">
    <property type="entry name" value="Methyltransferase, Cobalt-precorrin-4 Transmethylase, Domain 2"/>
    <property type="match status" value="1"/>
</dbReference>
<sequence>MTSNSPNDPKLQQAEAGTLYLVGTPIGNLQDFSPRALQILKTAALIACEDTRTSGLLLRSSGVETPLTSYHQHNEHRKTEDLIARLRTGEAVALISDAGMPAISDPGFLLARAAHQAGIRVVPVPGPVAGVTALAASGLPSDRFVFEGFLPPKKGRKTRITAIAEEERTVVLYESPHRIEKLLRELLEACDPARLCAIGRELTKRYEEILRGSLTDVHRTLQSRAKQRGEFVFILAGKSYAEAPEPQTPSNA</sequence>
<dbReference type="InterPro" id="IPR008189">
    <property type="entry name" value="rRNA_ssu_MeTfrase_I"/>
</dbReference>